<feature type="region of interest" description="Disordered" evidence="1">
    <location>
        <begin position="1"/>
        <end position="178"/>
    </location>
</feature>
<feature type="compositionally biased region" description="Basic residues" evidence="1">
    <location>
        <begin position="149"/>
        <end position="158"/>
    </location>
</feature>
<protein>
    <submittedName>
        <fullName evidence="2">Uncharacterized protein</fullName>
    </submittedName>
</protein>
<feature type="compositionally biased region" description="Polar residues" evidence="1">
    <location>
        <begin position="128"/>
        <end position="139"/>
    </location>
</feature>
<evidence type="ECO:0000313" key="3">
    <source>
        <dbReference type="Proteomes" id="UP001454036"/>
    </source>
</evidence>
<evidence type="ECO:0000313" key="2">
    <source>
        <dbReference type="EMBL" id="GAA0138945.1"/>
    </source>
</evidence>
<feature type="compositionally biased region" description="Basic and acidic residues" evidence="1">
    <location>
        <begin position="85"/>
        <end position="99"/>
    </location>
</feature>
<organism evidence="2 3">
    <name type="scientific">Lithospermum erythrorhizon</name>
    <name type="common">Purple gromwell</name>
    <name type="synonym">Lithospermum officinale var. erythrorhizon</name>
    <dbReference type="NCBI Taxonomy" id="34254"/>
    <lineage>
        <taxon>Eukaryota</taxon>
        <taxon>Viridiplantae</taxon>
        <taxon>Streptophyta</taxon>
        <taxon>Embryophyta</taxon>
        <taxon>Tracheophyta</taxon>
        <taxon>Spermatophyta</taxon>
        <taxon>Magnoliopsida</taxon>
        <taxon>eudicotyledons</taxon>
        <taxon>Gunneridae</taxon>
        <taxon>Pentapetalae</taxon>
        <taxon>asterids</taxon>
        <taxon>lamiids</taxon>
        <taxon>Boraginales</taxon>
        <taxon>Boraginaceae</taxon>
        <taxon>Boraginoideae</taxon>
        <taxon>Lithospermeae</taxon>
        <taxon>Lithospermum</taxon>
    </lineage>
</organism>
<keyword evidence="3" id="KW-1185">Reference proteome</keyword>
<name>A0AAV3NHZ0_LITER</name>
<reference evidence="2 3" key="1">
    <citation type="submission" date="2024-01" db="EMBL/GenBank/DDBJ databases">
        <title>The complete chloroplast genome sequence of Lithospermum erythrorhizon: insights into the phylogenetic relationship among Boraginaceae species and the maternal lineages of purple gromwells.</title>
        <authorList>
            <person name="Okada T."/>
            <person name="Watanabe K."/>
        </authorList>
    </citation>
    <scope>NUCLEOTIDE SEQUENCE [LARGE SCALE GENOMIC DNA]</scope>
</reference>
<accession>A0AAV3NHZ0</accession>
<dbReference type="EMBL" id="BAABME010000046">
    <property type="protein sequence ID" value="GAA0138945.1"/>
    <property type="molecule type" value="Genomic_DNA"/>
</dbReference>
<evidence type="ECO:0000256" key="1">
    <source>
        <dbReference type="SAM" id="MobiDB-lite"/>
    </source>
</evidence>
<dbReference type="Proteomes" id="UP001454036">
    <property type="component" value="Unassembled WGS sequence"/>
</dbReference>
<gene>
    <name evidence="2" type="ORF">LIER_00591</name>
</gene>
<sequence>MAPTQSTRAQSDDPRPLPGLLDLDTDVRRDRGPPRPVGPCQNPPHQSAPSMGIHNPHYNYQTMRASPKGRQITVDGWTAGNQNRQRQERSTSSDSDTRKPNHCHGYDLTTFDSSHERSPLRENRQNHKGNVTSQSLYDSTNKDKAPKDRRGKKRHHTKYMAPDHSSMRDAGGSNNADLQKPVDELKALLKDITPGRGPVKHSTLLPFSD</sequence>
<dbReference type="AlphaFoldDB" id="A0AAV3NHZ0"/>
<proteinExistence type="predicted"/>
<comment type="caution">
    <text evidence="2">The sequence shown here is derived from an EMBL/GenBank/DDBJ whole genome shotgun (WGS) entry which is preliminary data.</text>
</comment>
<feature type="compositionally biased region" description="Basic and acidic residues" evidence="1">
    <location>
        <begin position="113"/>
        <end position="125"/>
    </location>
</feature>